<feature type="domain" description="BAH" evidence="2">
    <location>
        <begin position="77"/>
        <end position="195"/>
    </location>
</feature>
<protein>
    <recommendedName>
        <fullName evidence="2">BAH domain-containing protein</fullName>
    </recommendedName>
</protein>
<dbReference type="SMART" id="SM00439">
    <property type="entry name" value="BAH"/>
    <property type="match status" value="1"/>
</dbReference>
<reference evidence="3" key="2">
    <citation type="submission" date="2023-04" db="EMBL/GenBank/DDBJ databases">
        <authorList>
            <person name="Bruccoleri R.E."/>
            <person name="Oakeley E.J."/>
            <person name="Faust A.-M."/>
            <person name="Dessus-Babus S."/>
            <person name="Altorfer M."/>
            <person name="Burckhardt D."/>
            <person name="Oertli M."/>
            <person name="Naumann U."/>
            <person name="Petersen F."/>
            <person name="Wong J."/>
        </authorList>
    </citation>
    <scope>NUCLEOTIDE SEQUENCE</scope>
    <source>
        <strain evidence="3">GSM-AAB239-AS_SAM_17_03QT</strain>
        <tissue evidence="3">Leaf</tissue>
    </source>
</reference>
<dbReference type="InterPro" id="IPR043151">
    <property type="entry name" value="BAH_sf"/>
</dbReference>
<dbReference type="PANTHER" id="PTHR46871:SF1">
    <property type="entry name" value="BROMO-ADJACENT HOMOLOGY (BAH) DOMAIN-CONTAINING PROTEIN"/>
    <property type="match status" value="1"/>
</dbReference>
<dbReference type="InterPro" id="IPR001025">
    <property type="entry name" value="BAH_dom"/>
</dbReference>
<accession>A0AAX6H8R9</accession>
<keyword evidence="4" id="KW-1185">Reference proteome</keyword>
<evidence type="ECO:0000313" key="3">
    <source>
        <dbReference type="EMBL" id="KAJ6836775.1"/>
    </source>
</evidence>
<feature type="compositionally biased region" description="Acidic residues" evidence="1">
    <location>
        <begin position="12"/>
        <end position="47"/>
    </location>
</feature>
<evidence type="ECO:0000256" key="1">
    <source>
        <dbReference type="SAM" id="MobiDB-lite"/>
    </source>
</evidence>
<reference evidence="3" key="1">
    <citation type="journal article" date="2023" name="GigaByte">
        <title>Genome assembly of the bearded iris, Iris pallida Lam.</title>
        <authorList>
            <person name="Bruccoleri R.E."/>
            <person name="Oakeley E.J."/>
            <person name="Faust A.M.E."/>
            <person name="Altorfer M."/>
            <person name="Dessus-Babus S."/>
            <person name="Burckhardt D."/>
            <person name="Oertli M."/>
            <person name="Naumann U."/>
            <person name="Petersen F."/>
            <person name="Wong J."/>
        </authorList>
    </citation>
    <scope>NUCLEOTIDE SEQUENCE</scope>
    <source>
        <strain evidence="3">GSM-AAB239-AS_SAM_17_03QT</strain>
    </source>
</reference>
<evidence type="ECO:0000313" key="4">
    <source>
        <dbReference type="Proteomes" id="UP001140949"/>
    </source>
</evidence>
<dbReference type="Pfam" id="PF01426">
    <property type="entry name" value="BAH"/>
    <property type="match status" value="1"/>
</dbReference>
<evidence type="ECO:0000259" key="2">
    <source>
        <dbReference type="PROSITE" id="PS51038"/>
    </source>
</evidence>
<dbReference type="PROSITE" id="PS51038">
    <property type="entry name" value="BAH"/>
    <property type="match status" value="1"/>
</dbReference>
<organism evidence="3 4">
    <name type="scientific">Iris pallida</name>
    <name type="common">Sweet iris</name>
    <dbReference type="NCBI Taxonomy" id="29817"/>
    <lineage>
        <taxon>Eukaryota</taxon>
        <taxon>Viridiplantae</taxon>
        <taxon>Streptophyta</taxon>
        <taxon>Embryophyta</taxon>
        <taxon>Tracheophyta</taxon>
        <taxon>Spermatophyta</taxon>
        <taxon>Magnoliopsida</taxon>
        <taxon>Liliopsida</taxon>
        <taxon>Asparagales</taxon>
        <taxon>Iridaceae</taxon>
        <taxon>Iridoideae</taxon>
        <taxon>Irideae</taxon>
        <taxon>Iris</taxon>
    </lineage>
</organism>
<gene>
    <name evidence="3" type="ORF">M6B38_325340</name>
</gene>
<dbReference type="EMBL" id="JANAVB010011800">
    <property type="protein sequence ID" value="KAJ6836775.1"/>
    <property type="molecule type" value="Genomic_DNA"/>
</dbReference>
<dbReference type="SUPFAM" id="SSF82061">
    <property type="entry name" value="BAH domain"/>
    <property type="match status" value="1"/>
</dbReference>
<comment type="caution">
    <text evidence="3">The sequence shown here is derived from an EMBL/GenBank/DDBJ whole genome shotgun (WGS) entry which is preliminary data.</text>
</comment>
<sequence>MAQRPFEQIPTIEEEEEEEQAMAEQEEEEEPEEAEEGFEQEEEDDEEPAKPLGTVIEYSGTGAERRKHYRSFIYDERIFELGQTVLLTPDVIGKPYVAIIKEITEDTDGKLWVRGQWFYRPEDVYVEGDNCWKSRDSRDLFYSFHCDEVPAESVMHECVIHFVPLHKKLPIRAQHPGFIVQKLYDYGQKKVLDLVGGDYDKQKRNDIDLFFEKTRERLGELPDLLTEDSSAQKDDCLKSKKNLGRTSKPQVSGVDPTTRFDQLAKAYSPGSSVTDVSKYHAILSKFRVLTGDPHRDKWLEKLLHGSQLVCSSKEVLPTKDSGSYSAISDVNFKIHWPDEAIPIIATLERVTYEAMGVDFQKYNQKMRKLDFNLKAGKHILLIV</sequence>
<feature type="compositionally biased region" description="Low complexity" evidence="1">
    <location>
        <begin position="1"/>
        <end position="11"/>
    </location>
</feature>
<dbReference type="AlphaFoldDB" id="A0AAX6H8R9"/>
<proteinExistence type="predicted"/>
<name>A0AAX6H8R9_IRIPA</name>
<dbReference type="Proteomes" id="UP001140949">
    <property type="component" value="Unassembled WGS sequence"/>
</dbReference>
<dbReference type="GO" id="GO:0003682">
    <property type="term" value="F:chromatin binding"/>
    <property type="evidence" value="ECO:0007669"/>
    <property type="project" value="InterPro"/>
</dbReference>
<dbReference type="PANTHER" id="PTHR46871">
    <property type="entry name" value="BROMO-ADJACENT HOMOLOGY (BAH) DOMAIN-CONTAINING PROTEIN"/>
    <property type="match status" value="1"/>
</dbReference>
<feature type="region of interest" description="Disordered" evidence="1">
    <location>
        <begin position="1"/>
        <end position="56"/>
    </location>
</feature>
<dbReference type="Gene3D" id="2.30.30.490">
    <property type="match status" value="1"/>
</dbReference>